<gene>
    <name evidence="2" type="ORF">AACH06_27290</name>
</gene>
<dbReference type="InterPro" id="IPR014985">
    <property type="entry name" value="WbqC"/>
</dbReference>
<dbReference type="RefSeq" id="WP_341428979.1">
    <property type="nucleotide sequence ID" value="NZ_JBBUTG010000030.1"/>
</dbReference>
<evidence type="ECO:0000313" key="3">
    <source>
        <dbReference type="Proteomes" id="UP001371218"/>
    </source>
</evidence>
<evidence type="ECO:0000313" key="2">
    <source>
        <dbReference type="EMBL" id="MEK8034551.1"/>
    </source>
</evidence>
<name>A0ABU9BXE0_9BURK</name>
<sequence length="257" mass="28700">MTRVERAADSPTSTGGASATPPDGVACRRVAVLQPYLFPYLGTFQLARQVDRFVFFDDVAFIKKGYIHRNAVLLDGQLHPFTAPVRNASQNRTILQHEYVGDWQALLALLHRAYGKAPCFEPVYDVVQRVLLERDENVARKNARCMAAVFEYLGLPFEHGFSSAHALPPELRASARVRAVCRAEGATTYVNPAGGRALYDAADFERDGMALRFCVMRPVLYPQQAPNFVPFLSMLDVLMHCPREQVVQLLDACDLVQ</sequence>
<feature type="region of interest" description="Disordered" evidence="1">
    <location>
        <begin position="1"/>
        <end position="22"/>
    </location>
</feature>
<evidence type="ECO:0000256" key="1">
    <source>
        <dbReference type="SAM" id="MobiDB-lite"/>
    </source>
</evidence>
<protein>
    <submittedName>
        <fullName evidence="2">WbqC family protein</fullName>
    </submittedName>
</protein>
<proteinExistence type="predicted"/>
<dbReference type="Pfam" id="PF08889">
    <property type="entry name" value="WbqC"/>
    <property type="match status" value="1"/>
</dbReference>
<organism evidence="2 3">
    <name type="scientific">Ideonella lacteola</name>
    <dbReference type="NCBI Taxonomy" id="2984193"/>
    <lineage>
        <taxon>Bacteria</taxon>
        <taxon>Pseudomonadati</taxon>
        <taxon>Pseudomonadota</taxon>
        <taxon>Betaproteobacteria</taxon>
        <taxon>Burkholderiales</taxon>
        <taxon>Sphaerotilaceae</taxon>
        <taxon>Ideonella</taxon>
    </lineage>
</organism>
<dbReference type="Proteomes" id="UP001371218">
    <property type="component" value="Unassembled WGS sequence"/>
</dbReference>
<accession>A0ABU9BXE0</accession>
<dbReference type="EMBL" id="JBBUTG010000030">
    <property type="protein sequence ID" value="MEK8034551.1"/>
    <property type="molecule type" value="Genomic_DNA"/>
</dbReference>
<keyword evidence="3" id="KW-1185">Reference proteome</keyword>
<comment type="caution">
    <text evidence="2">The sequence shown here is derived from an EMBL/GenBank/DDBJ whole genome shotgun (WGS) entry which is preliminary data.</text>
</comment>
<reference evidence="2 3" key="1">
    <citation type="submission" date="2024-04" db="EMBL/GenBank/DDBJ databases">
        <title>Novel species of the genus Ideonella isolated from streams.</title>
        <authorList>
            <person name="Lu H."/>
        </authorList>
    </citation>
    <scope>NUCLEOTIDE SEQUENCE [LARGE SCALE GENOMIC DNA]</scope>
    <source>
        <strain evidence="2 3">DXS29W</strain>
    </source>
</reference>